<reference evidence="9 10" key="1">
    <citation type="submission" date="2019-06" db="EMBL/GenBank/DDBJ databases">
        <title>Sequencing the genomes of 1000 actinobacteria strains.</title>
        <authorList>
            <person name="Klenk H.-P."/>
        </authorList>
    </citation>
    <scope>NUCLEOTIDE SEQUENCE [LARGE SCALE GENOMIC DNA]</scope>
    <source>
        <strain evidence="9 10">DSM 45928</strain>
    </source>
</reference>
<dbReference type="GO" id="GO:0016891">
    <property type="term" value="F:RNA endonuclease activity producing 5'-phosphomonoesters, hydrolytic mechanism"/>
    <property type="evidence" value="ECO:0007669"/>
    <property type="project" value="TreeGrafter"/>
</dbReference>
<keyword evidence="4" id="KW-0378">Hydrolase</keyword>
<evidence type="ECO:0000256" key="4">
    <source>
        <dbReference type="ARBA" id="ARBA00022801"/>
    </source>
</evidence>
<name>A0A543B2B1_9ACTN</name>
<feature type="signal peptide" evidence="7">
    <location>
        <begin position="1"/>
        <end position="27"/>
    </location>
</feature>
<feature type="chain" id="PRO_5022226709" description="phospholipase D" evidence="7">
    <location>
        <begin position="28"/>
        <end position="414"/>
    </location>
</feature>
<dbReference type="EC" id="3.1.4.4" evidence="3"/>
<organism evidence="9 10">
    <name type="scientific">Stackebrandtia endophytica</name>
    <dbReference type="NCBI Taxonomy" id="1496996"/>
    <lineage>
        <taxon>Bacteria</taxon>
        <taxon>Bacillati</taxon>
        <taxon>Actinomycetota</taxon>
        <taxon>Actinomycetes</taxon>
        <taxon>Glycomycetales</taxon>
        <taxon>Glycomycetaceae</taxon>
        <taxon>Stackebrandtia</taxon>
    </lineage>
</organism>
<dbReference type="InterPro" id="IPR051406">
    <property type="entry name" value="PLD_domain"/>
</dbReference>
<accession>A0A543B2B1</accession>
<dbReference type="GO" id="GO:0004630">
    <property type="term" value="F:phospholipase D activity"/>
    <property type="evidence" value="ECO:0007669"/>
    <property type="project" value="UniProtKB-EC"/>
</dbReference>
<evidence type="ECO:0000313" key="9">
    <source>
        <dbReference type="EMBL" id="TQL78975.1"/>
    </source>
</evidence>
<evidence type="ECO:0000256" key="3">
    <source>
        <dbReference type="ARBA" id="ARBA00012027"/>
    </source>
</evidence>
<dbReference type="OrthoDB" id="3740959at2"/>
<proteinExistence type="inferred from homology"/>
<dbReference type="Pfam" id="PF13091">
    <property type="entry name" value="PLDc_2"/>
    <property type="match status" value="2"/>
</dbReference>
<dbReference type="RefSeq" id="WP_142043937.1">
    <property type="nucleotide sequence ID" value="NZ_JBHTGS010000002.1"/>
</dbReference>
<dbReference type="AlphaFoldDB" id="A0A543B2B1"/>
<comment type="catalytic activity">
    <reaction evidence="1">
        <text>a 1,2-diacyl-sn-glycero-3-phosphocholine + H2O = a 1,2-diacyl-sn-glycero-3-phosphate + choline + H(+)</text>
        <dbReference type="Rhea" id="RHEA:14445"/>
        <dbReference type="ChEBI" id="CHEBI:15354"/>
        <dbReference type="ChEBI" id="CHEBI:15377"/>
        <dbReference type="ChEBI" id="CHEBI:15378"/>
        <dbReference type="ChEBI" id="CHEBI:57643"/>
        <dbReference type="ChEBI" id="CHEBI:58608"/>
        <dbReference type="EC" id="3.1.4.4"/>
    </reaction>
</comment>
<evidence type="ECO:0000256" key="6">
    <source>
        <dbReference type="ARBA" id="ARBA00023098"/>
    </source>
</evidence>
<evidence type="ECO:0000256" key="2">
    <source>
        <dbReference type="ARBA" id="ARBA00008664"/>
    </source>
</evidence>
<keyword evidence="6" id="KW-0443">Lipid metabolism</keyword>
<sequence>MLTPKRRLATVLIALSAMVVTAIPAQADETRPAAEVAGAYAVFNEPGPTGQRDYAVEEHFIELVEQTPAGEQITGAMFSWTRTEVASALADAQARGVDVRLAVDKEGAGGTTNTDPDNQAIAILKSAGLTQLTFCAGSGNSGQQQTGCIANRSYSINHQKLFSFSATNGMTDVIFTGSQNWTNSQNNQFNNAVVVHGDPDLYAFFGTHFDNMLQQRKNNNYFNSADGYYRTEDLSVTVYFSPRATSNGGNGTEASTDTIARILSYIGTQQGDCSLEVAHASFTNARVAVADQLVRIAKLGCDIKVLYGDMGSTVRSKLSAQAGISLKRFYDNGSGNENPVSVHSKYINFSGTYNAKPNRDIVFTGSQNLTGPALRNHDEVLLKVEIPEATAGYAENFDLLWTRAACVNPPSGSC</sequence>
<evidence type="ECO:0000313" key="10">
    <source>
        <dbReference type="Proteomes" id="UP000317043"/>
    </source>
</evidence>
<feature type="domain" description="Phospholipase D-like" evidence="8">
    <location>
        <begin position="274"/>
        <end position="401"/>
    </location>
</feature>
<dbReference type="InterPro" id="IPR025202">
    <property type="entry name" value="PLD-like_dom"/>
</dbReference>
<evidence type="ECO:0000259" key="8">
    <source>
        <dbReference type="Pfam" id="PF13091"/>
    </source>
</evidence>
<dbReference type="PANTHER" id="PTHR43856:SF1">
    <property type="entry name" value="MITOCHONDRIAL CARDIOLIPIN HYDROLASE"/>
    <property type="match status" value="1"/>
</dbReference>
<keyword evidence="5" id="KW-0442">Lipid degradation</keyword>
<gene>
    <name evidence="9" type="ORF">FB566_4573</name>
</gene>
<comment type="similarity">
    <text evidence="2">Belongs to the phospholipase D family.</text>
</comment>
<comment type="caution">
    <text evidence="9">The sequence shown here is derived from an EMBL/GenBank/DDBJ whole genome shotgun (WGS) entry which is preliminary data.</text>
</comment>
<dbReference type="SUPFAM" id="SSF56024">
    <property type="entry name" value="Phospholipase D/nuclease"/>
    <property type="match status" value="2"/>
</dbReference>
<dbReference type="PANTHER" id="PTHR43856">
    <property type="entry name" value="CARDIOLIPIN HYDROLASE"/>
    <property type="match status" value="1"/>
</dbReference>
<evidence type="ECO:0000256" key="1">
    <source>
        <dbReference type="ARBA" id="ARBA00000798"/>
    </source>
</evidence>
<keyword evidence="7" id="KW-0732">Signal</keyword>
<keyword evidence="10" id="KW-1185">Reference proteome</keyword>
<dbReference type="GO" id="GO:0016042">
    <property type="term" value="P:lipid catabolic process"/>
    <property type="evidence" value="ECO:0007669"/>
    <property type="project" value="UniProtKB-KW"/>
</dbReference>
<protein>
    <recommendedName>
        <fullName evidence="3">phospholipase D</fullName>
        <ecNumber evidence="3">3.1.4.4</ecNumber>
    </recommendedName>
</protein>
<evidence type="ECO:0000256" key="5">
    <source>
        <dbReference type="ARBA" id="ARBA00022963"/>
    </source>
</evidence>
<dbReference type="EMBL" id="VFOW01000001">
    <property type="protein sequence ID" value="TQL78975.1"/>
    <property type="molecule type" value="Genomic_DNA"/>
</dbReference>
<feature type="domain" description="Phospholipase D-like" evidence="8">
    <location>
        <begin position="69"/>
        <end position="212"/>
    </location>
</feature>
<dbReference type="Gene3D" id="3.30.870.10">
    <property type="entry name" value="Endonuclease Chain A"/>
    <property type="match status" value="2"/>
</dbReference>
<dbReference type="InParanoid" id="A0A543B2B1"/>
<evidence type="ECO:0000256" key="7">
    <source>
        <dbReference type="SAM" id="SignalP"/>
    </source>
</evidence>
<dbReference type="Proteomes" id="UP000317043">
    <property type="component" value="Unassembled WGS sequence"/>
</dbReference>